<comment type="caution">
    <text evidence="3">The sequence shown here is derived from an EMBL/GenBank/DDBJ whole genome shotgun (WGS) entry which is preliminary data.</text>
</comment>
<dbReference type="CDD" id="cd19588">
    <property type="entry name" value="serpin_miropin-like"/>
    <property type="match status" value="1"/>
</dbReference>
<dbReference type="Proteomes" id="UP000295455">
    <property type="component" value="Unassembled WGS sequence"/>
</dbReference>
<dbReference type="PROSITE" id="PS00284">
    <property type="entry name" value="SERPIN"/>
    <property type="match status" value="1"/>
</dbReference>
<evidence type="ECO:0000313" key="4">
    <source>
        <dbReference type="Proteomes" id="UP000295455"/>
    </source>
</evidence>
<dbReference type="Gene3D" id="2.30.39.10">
    <property type="entry name" value="Alpha-1-antitrypsin, domain 1"/>
    <property type="match status" value="1"/>
</dbReference>
<accession>A0A4R1RCG3</accession>
<reference evidence="3 4" key="1">
    <citation type="submission" date="2019-03" db="EMBL/GenBank/DDBJ databases">
        <title>Genomic Encyclopedia of Type Strains, Phase IV (KMG-IV): sequencing the most valuable type-strain genomes for metagenomic binning, comparative biology and taxonomic classification.</title>
        <authorList>
            <person name="Goeker M."/>
        </authorList>
    </citation>
    <scope>NUCLEOTIDE SEQUENCE [LARGE SCALE GENOMIC DNA]</scope>
    <source>
        <strain evidence="3 4">DSM 18792</strain>
    </source>
</reference>
<dbReference type="RefSeq" id="WP_132219015.1">
    <property type="nucleotide sequence ID" value="NZ_OX156936.1"/>
</dbReference>
<dbReference type="Pfam" id="PF00079">
    <property type="entry name" value="Serpin"/>
    <property type="match status" value="1"/>
</dbReference>
<dbReference type="EMBL" id="SLUP01000009">
    <property type="protein sequence ID" value="TCL63508.1"/>
    <property type="molecule type" value="Genomic_DNA"/>
</dbReference>
<dbReference type="InterPro" id="IPR036186">
    <property type="entry name" value="Serpin_sf"/>
</dbReference>
<feature type="domain" description="Serpin" evidence="2">
    <location>
        <begin position="73"/>
        <end position="427"/>
    </location>
</feature>
<gene>
    <name evidence="3" type="ORF">EV196_109134</name>
</gene>
<evidence type="ECO:0000259" key="2">
    <source>
        <dbReference type="SMART" id="SM00093"/>
    </source>
</evidence>
<dbReference type="InterPro" id="IPR042185">
    <property type="entry name" value="Serpin_sf_2"/>
</dbReference>
<dbReference type="AlphaFoldDB" id="A0A4R1RCG3"/>
<dbReference type="OrthoDB" id="9764871at2"/>
<protein>
    <submittedName>
        <fullName evidence="3">Serpin B</fullName>
    </submittedName>
</protein>
<dbReference type="PANTHER" id="PTHR11461">
    <property type="entry name" value="SERINE PROTEASE INHIBITOR, SERPIN"/>
    <property type="match status" value="1"/>
</dbReference>
<dbReference type="SUPFAM" id="SSF56574">
    <property type="entry name" value="Serpins"/>
    <property type="match status" value="1"/>
</dbReference>
<name>A0A4R1RCG3_9FLAO</name>
<dbReference type="SMART" id="SM00093">
    <property type="entry name" value="SERPIN"/>
    <property type="match status" value="1"/>
</dbReference>
<dbReference type="InterPro" id="IPR023796">
    <property type="entry name" value="Serpin_dom"/>
</dbReference>
<dbReference type="GO" id="GO:0004867">
    <property type="term" value="F:serine-type endopeptidase inhibitor activity"/>
    <property type="evidence" value="ECO:0007669"/>
    <property type="project" value="InterPro"/>
</dbReference>
<evidence type="ECO:0000256" key="1">
    <source>
        <dbReference type="RuleBase" id="RU000411"/>
    </source>
</evidence>
<dbReference type="InterPro" id="IPR000215">
    <property type="entry name" value="Serpin_fam"/>
</dbReference>
<evidence type="ECO:0000313" key="3">
    <source>
        <dbReference type="EMBL" id="TCL63508.1"/>
    </source>
</evidence>
<sequence length="431" mass="48184">MNFRNLFVVFASTIKDYKLYTMKLSNTLSIFVTISVIIFQSCSTSDADTPSLEPFESITKSSQIVTANNDFAFSLFKEIAQTETETNYMVSPVSASLALGMVYNGASGETQTAFANVFHYGDATLDETNLVNQNIITNLTQTASGTTFEIDNSLWVKNTFPVKETFLEANKTYYLAEVQNKDFSNPETLGAINNWVSNKTYGKIPKILNEIDPNAVLYAINALYFKSDWKFSFDVKDTKSLPFKLSDGSSKNVDMMSMEQDLKYYSNNVFSSVQLPYKNDKYTMTLMLPNTNKTEGDIIAMMSNENWTTWENNYNLQSIKITMPKFTFSYEKLFNDALANLGLGIAFSDRADFSGMSDLPTKISFVLQKTFIDVNEKGTEAAAVTVVGIELTSAGGPKQFVLDKPFVFTITEKETGSICFMGKVGSPEYKK</sequence>
<dbReference type="InterPro" id="IPR023795">
    <property type="entry name" value="Serpin_CS"/>
</dbReference>
<dbReference type="PANTHER" id="PTHR11461:SF211">
    <property type="entry name" value="GH10112P-RELATED"/>
    <property type="match status" value="1"/>
</dbReference>
<keyword evidence="4" id="KW-1185">Reference proteome</keyword>
<proteinExistence type="inferred from homology"/>
<comment type="similarity">
    <text evidence="1">Belongs to the serpin family.</text>
</comment>
<dbReference type="InterPro" id="IPR042178">
    <property type="entry name" value="Serpin_sf_1"/>
</dbReference>
<dbReference type="GO" id="GO:0005615">
    <property type="term" value="C:extracellular space"/>
    <property type="evidence" value="ECO:0007669"/>
    <property type="project" value="InterPro"/>
</dbReference>
<organism evidence="3 4">
    <name type="scientific">Mariniflexile fucanivorans</name>
    <dbReference type="NCBI Taxonomy" id="264023"/>
    <lineage>
        <taxon>Bacteria</taxon>
        <taxon>Pseudomonadati</taxon>
        <taxon>Bacteroidota</taxon>
        <taxon>Flavobacteriia</taxon>
        <taxon>Flavobacteriales</taxon>
        <taxon>Flavobacteriaceae</taxon>
        <taxon>Mariniflexile</taxon>
    </lineage>
</organism>
<dbReference type="Gene3D" id="3.30.497.10">
    <property type="entry name" value="Antithrombin, subunit I, domain 2"/>
    <property type="match status" value="1"/>
</dbReference>